<keyword evidence="5" id="KW-0119">Carbohydrate metabolism</keyword>
<dbReference type="EMBL" id="CAMKVN010000120">
    <property type="protein sequence ID" value="CAI2163920.1"/>
    <property type="molecule type" value="Genomic_DNA"/>
</dbReference>
<dbReference type="PANTHER" id="PTHR31983:SF0">
    <property type="entry name" value="GLUCAN ENDO-1,3-BETA-D-GLUCOSIDASE 2"/>
    <property type="match status" value="1"/>
</dbReference>
<dbReference type="Pfam" id="PF03639">
    <property type="entry name" value="Glyco_hydro_81"/>
    <property type="match status" value="1"/>
</dbReference>
<evidence type="ECO:0000313" key="11">
    <source>
        <dbReference type="EMBL" id="CAI2163920.1"/>
    </source>
</evidence>
<keyword evidence="6" id="KW-0326">Glycosidase</keyword>
<dbReference type="AlphaFoldDB" id="A0A9W4WM11"/>
<dbReference type="PANTHER" id="PTHR31983">
    <property type="entry name" value="ENDO-1,3(4)-BETA-GLUCANASE 1"/>
    <property type="match status" value="1"/>
</dbReference>
<dbReference type="InterPro" id="IPR040720">
    <property type="entry name" value="GH81_C"/>
</dbReference>
<keyword evidence="8" id="KW-0624">Polysaccharide degradation</keyword>
<dbReference type="GO" id="GO:0009986">
    <property type="term" value="C:cell surface"/>
    <property type="evidence" value="ECO:0007669"/>
    <property type="project" value="TreeGrafter"/>
</dbReference>
<name>A0A9W4WM11_9GLOM</name>
<evidence type="ECO:0000256" key="4">
    <source>
        <dbReference type="ARBA" id="ARBA00022801"/>
    </source>
</evidence>
<dbReference type="Proteomes" id="UP001153678">
    <property type="component" value="Unassembled WGS sequence"/>
</dbReference>
<comment type="similarity">
    <text evidence="2">Belongs to the glycosyl hydrolase 81 family.</text>
</comment>
<dbReference type="Pfam" id="PF17652">
    <property type="entry name" value="Glyco_hydro81C"/>
    <property type="match status" value="1"/>
</dbReference>
<evidence type="ECO:0000259" key="10">
    <source>
        <dbReference type="Pfam" id="PF17652"/>
    </source>
</evidence>
<dbReference type="Gene3D" id="1.10.287.1170">
    <property type="entry name" value="glycoside hydrolase family 81 endo-[beta] glucanase"/>
    <property type="match status" value="1"/>
</dbReference>
<evidence type="ECO:0000256" key="3">
    <source>
        <dbReference type="ARBA" id="ARBA00012780"/>
    </source>
</evidence>
<keyword evidence="7" id="KW-0961">Cell wall biogenesis/degradation</keyword>
<keyword evidence="4" id="KW-0378">Hydrolase</keyword>
<sequence>MLPILVLSLFFYISSVFSYRIGNLMPRMASSPLLPISTDAPPALFVSKPHPQPPRRLDPKFAKSIPTNKFYTNLLVDTDANPNPVFPLPYALRFESNPNDALNGFSISNIDEDKKVLGSDPNADPVEFFFSIYTPSITISANELPDLPQLILSEPDDFSIVATLTLSSDQNIVIPIVRGMAFVTAIYKNLTPLFFTGVGFTSLSSPIKVGSFQQFTVVLKDESTWLIYANGNTEIALTLTNGQIVCGSGPFEGIIQIAKVPKDNIDQAIGIYSNSAGIYATSAVLDVQNDGITGTYAFNWKVSGDLTKPLLHFALPHQVSSLTPGANITTISLTSPAKGQMIALTGISWSFAEPVLNNIGILPTDFESRLTDEKKALIVQQTPLDVAQDFTKLSNLDSMYFSGKVLAKFALVCLVANDVIKDPTLTTTCVNQLKDAIQPFVTNQRTIPLRYDSSWKGIIIDQDDPAADFGASFYNDHHFHYGYFVYAAAILRHLDELWGQQNEGWVEALIRDVSNPSADDTFFPTFRNFDWFSGHSWASGIFSSGDGNNEESTSEDYNFFYGMKLWGQVSKKPNIESLADVILAVEARSMRTYFLMEDDNNVQPIKFIKNKVTGILFENKADHTTFFSKEIDAIQGIQMIPVTPIMPYIRSKKFITEEFNQIFAPIVDGLTGNFQSLIEMNRAIIDPDAAFDHFANNINATLDDGLSRSWALFWCAVQTI</sequence>
<dbReference type="InterPro" id="IPR040451">
    <property type="entry name" value="GH81_N"/>
</dbReference>
<comment type="catalytic activity">
    <reaction evidence="1">
        <text>Hydrolysis of (1-&gt;3)-beta-D-glucosidic linkages in (1-&gt;3)-beta-D-glucans.</text>
        <dbReference type="EC" id="3.2.1.39"/>
    </reaction>
</comment>
<dbReference type="InterPro" id="IPR005200">
    <property type="entry name" value="Endo-beta-glucanase"/>
</dbReference>
<evidence type="ECO:0000313" key="12">
    <source>
        <dbReference type="Proteomes" id="UP001153678"/>
    </source>
</evidence>
<evidence type="ECO:0000256" key="2">
    <source>
        <dbReference type="ARBA" id="ARBA00010730"/>
    </source>
</evidence>
<gene>
    <name evidence="11" type="ORF">FWILDA_LOCUS1310</name>
</gene>
<evidence type="ECO:0000256" key="7">
    <source>
        <dbReference type="ARBA" id="ARBA00023316"/>
    </source>
</evidence>
<organism evidence="11 12">
    <name type="scientific">Funneliformis geosporum</name>
    <dbReference type="NCBI Taxonomy" id="1117311"/>
    <lineage>
        <taxon>Eukaryota</taxon>
        <taxon>Fungi</taxon>
        <taxon>Fungi incertae sedis</taxon>
        <taxon>Mucoromycota</taxon>
        <taxon>Glomeromycotina</taxon>
        <taxon>Glomeromycetes</taxon>
        <taxon>Glomerales</taxon>
        <taxon>Glomeraceae</taxon>
        <taxon>Funneliformis</taxon>
    </lineage>
</organism>
<feature type="domain" description="Glycosyl hydrolase family 81 C-terminal" evidence="10">
    <location>
        <begin position="371"/>
        <end position="712"/>
    </location>
</feature>
<evidence type="ECO:0000256" key="5">
    <source>
        <dbReference type="ARBA" id="ARBA00023277"/>
    </source>
</evidence>
<evidence type="ECO:0000259" key="9">
    <source>
        <dbReference type="Pfam" id="PF03639"/>
    </source>
</evidence>
<dbReference type="PROSITE" id="PS52008">
    <property type="entry name" value="GH81"/>
    <property type="match status" value="1"/>
</dbReference>
<dbReference type="Gene3D" id="2.70.98.30">
    <property type="entry name" value="Golgi alpha-mannosidase II, domain 4"/>
    <property type="match status" value="1"/>
</dbReference>
<dbReference type="GO" id="GO:0071555">
    <property type="term" value="P:cell wall organization"/>
    <property type="evidence" value="ECO:0007669"/>
    <property type="project" value="UniProtKB-KW"/>
</dbReference>
<dbReference type="EC" id="3.2.1.39" evidence="3"/>
<dbReference type="GO" id="GO:0042973">
    <property type="term" value="F:glucan endo-1,3-beta-D-glucosidase activity"/>
    <property type="evidence" value="ECO:0007669"/>
    <property type="project" value="UniProtKB-EC"/>
</dbReference>
<accession>A0A9W4WM11</accession>
<keyword evidence="12" id="KW-1185">Reference proteome</keyword>
<evidence type="ECO:0000256" key="1">
    <source>
        <dbReference type="ARBA" id="ARBA00000382"/>
    </source>
</evidence>
<dbReference type="OrthoDB" id="4473401at2759"/>
<evidence type="ECO:0000256" key="6">
    <source>
        <dbReference type="ARBA" id="ARBA00023295"/>
    </source>
</evidence>
<evidence type="ECO:0000256" key="8">
    <source>
        <dbReference type="ARBA" id="ARBA00023326"/>
    </source>
</evidence>
<proteinExistence type="inferred from homology"/>
<dbReference type="GO" id="GO:0052861">
    <property type="term" value="F:endo-1,3(4)-beta-glucanase activity"/>
    <property type="evidence" value="ECO:0007669"/>
    <property type="project" value="InterPro"/>
</dbReference>
<feature type="domain" description="Glycosyl hydrolase family 81 N-terminal" evidence="9">
    <location>
        <begin position="50"/>
        <end position="363"/>
    </location>
</feature>
<dbReference type="GO" id="GO:0000272">
    <property type="term" value="P:polysaccharide catabolic process"/>
    <property type="evidence" value="ECO:0007669"/>
    <property type="project" value="UniProtKB-KW"/>
</dbReference>
<comment type="caution">
    <text evidence="11">The sequence shown here is derived from an EMBL/GenBank/DDBJ whole genome shotgun (WGS) entry which is preliminary data.</text>
</comment>
<dbReference type="Gene3D" id="1.20.5.420">
    <property type="entry name" value="Immunoglobulin FC, subunit C"/>
    <property type="match status" value="1"/>
</dbReference>
<reference evidence="11" key="1">
    <citation type="submission" date="2022-08" db="EMBL/GenBank/DDBJ databases">
        <authorList>
            <person name="Kallberg Y."/>
            <person name="Tangrot J."/>
            <person name="Rosling A."/>
        </authorList>
    </citation>
    <scope>NUCLEOTIDE SEQUENCE</scope>
    <source>
        <strain evidence="11">Wild A</strain>
    </source>
</reference>
<protein>
    <recommendedName>
        <fullName evidence="3">glucan endo-1,3-beta-D-glucosidase</fullName>
        <ecNumber evidence="3">3.2.1.39</ecNumber>
    </recommendedName>
</protein>